<dbReference type="Proteomes" id="UP001432180">
    <property type="component" value="Chromosome"/>
</dbReference>
<proteinExistence type="predicted"/>
<dbReference type="InterPro" id="IPR002716">
    <property type="entry name" value="PIN_dom"/>
</dbReference>
<feature type="domain" description="PIN" evidence="1">
    <location>
        <begin position="7"/>
        <end position="113"/>
    </location>
</feature>
<gene>
    <name evidence="2" type="ORF">Thiowin_00224</name>
</gene>
<protein>
    <submittedName>
        <fullName evidence="2">Toxin-antitoxin system toxin component, PIN family</fullName>
    </submittedName>
</protein>
<dbReference type="Gene3D" id="3.40.50.1010">
    <property type="entry name" value="5'-nuclease"/>
    <property type="match status" value="1"/>
</dbReference>
<keyword evidence="3" id="KW-1185">Reference proteome</keyword>
<organism evidence="2 3">
    <name type="scientific">Thiorhodovibrio winogradskyi</name>
    <dbReference type="NCBI Taxonomy" id="77007"/>
    <lineage>
        <taxon>Bacteria</taxon>
        <taxon>Pseudomonadati</taxon>
        <taxon>Pseudomonadota</taxon>
        <taxon>Gammaproteobacteria</taxon>
        <taxon>Chromatiales</taxon>
        <taxon>Chromatiaceae</taxon>
        <taxon>Thiorhodovibrio</taxon>
    </lineage>
</organism>
<dbReference type="SUPFAM" id="SSF88723">
    <property type="entry name" value="PIN domain-like"/>
    <property type="match status" value="1"/>
</dbReference>
<dbReference type="PANTHER" id="PTHR34610:SF3">
    <property type="entry name" value="SSL7007 PROTEIN"/>
    <property type="match status" value="1"/>
</dbReference>
<sequence length="139" mass="15788">MNGTQNIVIDTNVLLAALKSSKGSSFRLLRLIGSNLFTPHVSVPLVAEYESVLKRENLSLSDTQIDDIIDFICASSHYHKIFYLWRPTLRDANDDFVLELAVSSQSQIITWNERDFKKAESFGIQVMNPRTFLVRLGIL</sequence>
<accession>A0ABZ0S3P6</accession>
<dbReference type="Pfam" id="PF13470">
    <property type="entry name" value="PIN_3"/>
    <property type="match status" value="1"/>
</dbReference>
<dbReference type="CDD" id="cd09854">
    <property type="entry name" value="PIN_VapC-like"/>
    <property type="match status" value="1"/>
</dbReference>
<dbReference type="PANTHER" id="PTHR34610">
    <property type="entry name" value="SSL7007 PROTEIN"/>
    <property type="match status" value="1"/>
</dbReference>
<evidence type="ECO:0000259" key="1">
    <source>
        <dbReference type="Pfam" id="PF13470"/>
    </source>
</evidence>
<dbReference type="RefSeq" id="WP_328985913.1">
    <property type="nucleotide sequence ID" value="NZ_CP121472.1"/>
</dbReference>
<evidence type="ECO:0000313" key="3">
    <source>
        <dbReference type="Proteomes" id="UP001432180"/>
    </source>
</evidence>
<dbReference type="InterPro" id="IPR029060">
    <property type="entry name" value="PIN-like_dom_sf"/>
</dbReference>
<evidence type="ECO:0000313" key="2">
    <source>
        <dbReference type="EMBL" id="WPL15333.1"/>
    </source>
</evidence>
<dbReference type="EMBL" id="CP121472">
    <property type="protein sequence ID" value="WPL15333.1"/>
    <property type="molecule type" value="Genomic_DNA"/>
</dbReference>
<dbReference type="InterPro" id="IPR002850">
    <property type="entry name" value="PIN_toxin-like"/>
</dbReference>
<name>A0ABZ0S3P6_9GAMM</name>
<reference evidence="2 3" key="1">
    <citation type="journal article" date="2023" name="Microorganisms">
        <title>Thiorhodovibrio frisius and Trv. litoralis spp. nov., Two Novel Members from a Clade of Fastidious Purple Sulfur Bacteria That Exhibit Unique Red-Shifted Light-Harvesting Capabilities.</title>
        <authorList>
            <person name="Methner A."/>
            <person name="Kuzyk S.B."/>
            <person name="Petersen J."/>
            <person name="Bauer S."/>
            <person name="Brinkmann H."/>
            <person name="Sichau K."/>
            <person name="Wanner G."/>
            <person name="Wolf J."/>
            <person name="Neumann-Schaal M."/>
            <person name="Henke P."/>
            <person name="Tank M."/>
            <person name="Sproer C."/>
            <person name="Bunk B."/>
            <person name="Overmann J."/>
        </authorList>
    </citation>
    <scope>NUCLEOTIDE SEQUENCE [LARGE SCALE GENOMIC DNA]</scope>
    <source>
        <strain evidence="2 3">DSM 6702</strain>
    </source>
</reference>
<dbReference type="NCBIfam" id="TIGR00305">
    <property type="entry name" value="putative toxin-antitoxin system toxin component, PIN family"/>
    <property type="match status" value="1"/>
</dbReference>